<dbReference type="EMBL" id="RCIW01000017">
    <property type="protein sequence ID" value="RLP07670.1"/>
    <property type="molecule type" value="Genomic_DNA"/>
</dbReference>
<keyword evidence="1" id="KW-0472">Membrane</keyword>
<keyword evidence="1" id="KW-0812">Transmembrane</keyword>
<feature type="transmembrane region" description="Helical" evidence="1">
    <location>
        <begin position="172"/>
        <end position="193"/>
    </location>
</feature>
<gene>
    <name evidence="2" type="ORF">D7U36_10755</name>
    <name evidence="3" type="ORF">PROPAUS_1620</name>
</gene>
<dbReference type="AlphaFoldDB" id="A0A383S6S5"/>
<name>A0A383S6S5_9ACTN</name>
<feature type="transmembrane region" description="Helical" evidence="1">
    <location>
        <begin position="148"/>
        <end position="166"/>
    </location>
</feature>
<reference evidence="4" key="2">
    <citation type="submission" date="2018-08" db="EMBL/GenBank/DDBJ databases">
        <authorList>
            <person name="Hornung B."/>
        </authorList>
    </citation>
    <scope>NUCLEOTIDE SEQUENCE [LARGE SCALE GENOMIC DNA]</scope>
</reference>
<evidence type="ECO:0000313" key="5">
    <source>
        <dbReference type="Proteomes" id="UP000279336"/>
    </source>
</evidence>
<keyword evidence="1" id="KW-1133">Transmembrane helix</keyword>
<dbReference type="EMBL" id="UNQJ01000011">
    <property type="protein sequence ID" value="SYZ33700.1"/>
    <property type="molecule type" value="Genomic_DNA"/>
</dbReference>
<feature type="transmembrane region" description="Helical" evidence="1">
    <location>
        <begin position="20"/>
        <end position="41"/>
    </location>
</feature>
<dbReference type="RefSeq" id="WP_119162038.1">
    <property type="nucleotide sequence ID" value="NZ_LR134442.1"/>
</dbReference>
<evidence type="ECO:0000313" key="2">
    <source>
        <dbReference type="EMBL" id="RLP07670.1"/>
    </source>
</evidence>
<feature type="transmembrane region" description="Helical" evidence="1">
    <location>
        <begin position="119"/>
        <end position="141"/>
    </location>
</feature>
<dbReference type="Proteomes" id="UP000263928">
    <property type="component" value="Unassembled WGS sequence"/>
</dbReference>
<evidence type="ECO:0000313" key="4">
    <source>
        <dbReference type="Proteomes" id="UP000263928"/>
    </source>
</evidence>
<reference evidence="2 5" key="3">
    <citation type="submission" date="2018-10" db="EMBL/GenBank/DDBJ databases">
        <title>Propionibacterium australiense Genome Sequencing and Assembly.</title>
        <authorList>
            <person name="Bernier A.-M."/>
            <person name="Bernard K."/>
        </authorList>
    </citation>
    <scope>NUCLEOTIDE SEQUENCE [LARGE SCALE GENOMIC DNA]</scope>
    <source>
        <strain evidence="2 5">NML98A078</strain>
    </source>
</reference>
<proteinExistence type="predicted"/>
<dbReference type="Proteomes" id="UP000279336">
    <property type="component" value="Unassembled WGS sequence"/>
</dbReference>
<evidence type="ECO:0000313" key="3">
    <source>
        <dbReference type="EMBL" id="SYZ33700.1"/>
    </source>
</evidence>
<dbReference type="OrthoDB" id="3267809at2"/>
<keyword evidence="4" id="KW-1185">Reference proteome</keyword>
<feature type="transmembrane region" description="Helical" evidence="1">
    <location>
        <begin position="88"/>
        <end position="107"/>
    </location>
</feature>
<evidence type="ECO:0000256" key="1">
    <source>
        <dbReference type="SAM" id="Phobius"/>
    </source>
</evidence>
<feature type="transmembrane region" description="Helical" evidence="1">
    <location>
        <begin position="47"/>
        <end position="67"/>
    </location>
</feature>
<protein>
    <submittedName>
        <fullName evidence="3">Uncharacterized protein</fullName>
    </submittedName>
</protein>
<accession>A0A383S6S5</accession>
<sequence>MSTGRIRAQFRRVGAPAAALPLTSGIAVAAIGVVMAGSWTATQTAVAVTWLSQMFSIAVGITAVVALTGDPVIELHESTPTSFRAAQLIRGAIVLTVSVLAVFAMFAPLHARRVWPRDVGWVDVLGPVSSTTFIVAVALAAAAFSRSASTTSIAVIAGWMFVSLMWEPYVGVLAVRCGGLFVMAAGFAVMAALRLGDAEENISKAVTT</sequence>
<organism evidence="3 4">
    <name type="scientific">Propionibacterium australiense</name>
    <dbReference type="NCBI Taxonomy" id="119981"/>
    <lineage>
        <taxon>Bacteria</taxon>
        <taxon>Bacillati</taxon>
        <taxon>Actinomycetota</taxon>
        <taxon>Actinomycetes</taxon>
        <taxon>Propionibacteriales</taxon>
        <taxon>Propionibacteriaceae</taxon>
        <taxon>Propionibacterium</taxon>
    </lineage>
</organism>
<reference evidence="3" key="1">
    <citation type="submission" date="2018-08" db="EMBL/GenBank/DDBJ databases">
        <authorList>
            <person name="Ferrada E.E."/>
            <person name="Latorre B.A."/>
        </authorList>
    </citation>
    <scope>NUCLEOTIDE SEQUENCE [LARGE SCALE GENOMIC DNA]</scope>
    <source>
        <strain evidence="3">Propionibacterium_australiense1</strain>
    </source>
</reference>